<accession>A0A365H0F4</accession>
<keyword evidence="5" id="KW-1185">Reference proteome</keyword>
<sequence>MTSPTLAATGQWTATDDLPAPGSWDGQYDGAVLLENGKVLVVGGADAASAALARAALYDPAAQTWQATGSLQTARRRHSATLLDDGKVLVAGGISGSAQFPAPGLAAAEVYTPATGTWAATGAMPGPRWGHSAVLLEDGKVLVAGGTTVRSGQSVRALRSAARYDPAAGTWSAAADMTDARSGHTAVVLDDGKVLVAGGTAPVSRDGEAALAFCELYDPVADTWTPTGNLRVPRARHQAVRVSGTRVLVTGGSAPGAAADGTFDPLSRRTAEVYDQATGAWTFTPEMPGGRGLHRAVPLGAGKVLVVGGTDDVRDGVGYRSALIFDAAANTWTPAGGPADGRWAFAATALADGKVLVTGGITRSGLAASTPDAVELTAGTEVFSITGGGIP</sequence>
<name>A0A365H0F4_9ACTN</name>
<dbReference type="PANTHER" id="PTHR46344">
    <property type="entry name" value="OS02G0202900 PROTEIN"/>
    <property type="match status" value="1"/>
</dbReference>
<evidence type="ECO:0000256" key="1">
    <source>
        <dbReference type="ARBA" id="ARBA00022441"/>
    </source>
</evidence>
<dbReference type="AlphaFoldDB" id="A0A365H0F4"/>
<keyword evidence="2" id="KW-0677">Repeat</keyword>
<dbReference type="InterPro" id="IPR006652">
    <property type="entry name" value="Kelch_1"/>
</dbReference>
<dbReference type="InterPro" id="IPR037293">
    <property type="entry name" value="Gal_Oxidase_central_sf"/>
</dbReference>
<evidence type="ECO:0000256" key="2">
    <source>
        <dbReference type="ARBA" id="ARBA00022737"/>
    </source>
</evidence>
<proteinExistence type="predicted"/>
<evidence type="ECO:0000256" key="3">
    <source>
        <dbReference type="SAM" id="MobiDB-lite"/>
    </source>
</evidence>
<dbReference type="InterPro" id="IPR015915">
    <property type="entry name" value="Kelch-typ_b-propeller"/>
</dbReference>
<organism evidence="4 5">
    <name type="scientific">Actinomadura craniellae</name>
    <dbReference type="NCBI Taxonomy" id="2231787"/>
    <lineage>
        <taxon>Bacteria</taxon>
        <taxon>Bacillati</taxon>
        <taxon>Actinomycetota</taxon>
        <taxon>Actinomycetes</taxon>
        <taxon>Streptosporangiales</taxon>
        <taxon>Thermomonosporaceae</taxon>
        <taxon>Actinomadura</taxon>
    </lineage>
</organism>
<dbReference type="Gene3D" id="2.130.10.80">
    <property type="entry name" value="Galactose oxidase/kelch, beta-propeller"/>
    <property type="match status" value="5"/>
</dbReference>
<reference evidence="4 5" key="1">
    <citation type="submission" date="2018-06" db="EMBL/GenBank/DDBJ databases">
        <title>Actinomadura craniellae sp. nov. isolated from marine sponge Craniella sp.</title>
        <authorList>
            <person name="Li L."/>
            <person name="Xu Q.H."/>
            <person name="Lin H.W."/>
            <person name="Lu Y.H."/>
        </authorList>
    </citation>
    <scope>NUCLEOTIDE SEQUENCE [LARGE SCALE GENOMIC DNA]</scope>
    <source>
        <strain evidence="4 5">LHW63021</strain>
    </source>
</reference>
<keyword evidence="1" id="KW-0880">Kelch repeat</keyword>
<dbReference type="RefSeq" id="WP_111870182.1">
    <property type="nucleotide sequence ID" value="NZ_QLYX01000012.1"/>
</dbReference>
<dbReference type="PANTHER" id="PTHR46344:SF27">
    <property type="entry name" value="KELCH REPEAT SUPERFAMILY PROTEIN"/>
    <property type="match status" value="1"/>
</dbReference>
<evidence type="ECO:0000313" key="5">
    <source>
        <dbReference type="Proteomes" id="UP000251891"/>
    </source>
</evidence>
<dbReference type="Proteomes" id="UP000251891">
    <property type="component" value="Unassembled WGS sequence"/>
</dbReference>
<feature type="region of interest" description="Disordered" evidence="3">
    <location>
        <begin position="1"/>
        <end position="21"/>
    </location>
</feature>
<dbReference type="SMART" id="SM00612">
    <property type="entry name" value="Kelch"/>
    <property type="match status" value="6"/>
</dbReference>
<gene>
    <name evidence="4" type="ORF">DPM19_23520</name>
</gene>
<dbReference type="Pfam" id="PF24681">
    <property type="entry name" value="Kelch_KLHDC2_KLHL20_DRC7"/>
    <property type="match status" value="1"/>
</dbReference>
<comment type="caution">
    <text evidence="4">The sequence shown here is derived from an EMBL/GenBank/DDBJ whole genome shotgun (WGS) entry which is preliminary data.</text>
</comment>
<dbReference type="EMBL" id="QLYX01000012">
    <property type="protein sequence ID" value="RAY12575.1"/>
    <property type="molecule type" value="Genomic_DNA"/>
</dbReference>
<dbReference type="SUPFAM" id="SSF117281">
    <property type="entry name" value="Kelch motif"/>
    <property type="match status" value="2"/>
</dbReference>
<evidence type="ECO:0000313" key="4">
    <source>
        <dbReference type="EMBL" id="RAY12575.1"/>
    </source>
</evidence>
<dbReference type="OrthoDB" id="3676679at2"/>
<feature type="compositionally biased region" description="Polar residues" evidence="3">
    <location>
        <begin position="1"/>
        <end position="14"/>
    </location>
</feature>
<protein>
    <submittedName>
        <fullName evidence="4">Kelch-like protein 17</fullName>
    </submittedName>
</protein>